<evidence type="ECO:0000313" key="9">
    <source>
        <dbReference type="EMBL" id="MDT0617363.1"/>
    </source>
</evidence>
<dbReference type="SUPFAM" id="SSF143081">
    <property type="entry name" value="BB1717-like"/>
    <property type="match status" value="1"/>
</dbReference>
<sequence>MCTRYLTPDQRAYEQAISHIPPFWKDFESHFDVRITNHVPVIRPAPDGGYIGEAMYWTLLPPRYDSKKAWRLPTFNLRAERLDESRMYATPFRLRRCLLPAAGFYEWPEIDGRKTRHCIRPAEAGLFFFAGLWNPYQSRDGSEADHSCGLITCDANPFMRPLHNTGGNKHRMPVILDWARGNRWLFGDTDEARELLAPCPDNWLMAYPVTRNAGDVPAQTEPAGEPVYG</sequence>
<keyword evidence="5" id="KW-0190">Covalent protein-DNA linkage</keyword>
<evidence type="ECO:0000256" key="6">
    <source>
        <dbReference type="ARBA" id="ARBA00023125"/>
    </source>
</evidence>
<keyword evidence="6" id="KW-0238">DNA-binding</keyword>
<proteinExistence type="inferred from homology"/>
<protein>
    <recommendedName>
        <fullName evidence="8">Abasic site processing protein</fullName>
        <ecNumber evidence="8">3.4.-.-</ecNumber>
    </recommendedName>
</protein>
<keyword evidence="7" id="KW-0456">Lyase</keyword>
<dbReference type="Pfam" id="PF02586">
    <property type="entry name" value="SRAP"/>
    <property type="match status" value="1"/>
</dbReference>
<dbReference type="EMBL" id="JAVRHY010000002">
    <property type="protein sequence ID" value="MDT0617363.1"/>
    <property type="molecule type" value="Genomic_DNA"/>
</dbReference>
<organism evidence="9 10">
    <name type="scientific">Spectribacter acetivorans</name>
    <dbReference type="NCBI Taxonomy" id="3075603"/>
    <lineage>
        <taxon>Bacteria</taxon>
        <taxon>Pseudomonadati</taxon>
        <taxon>Pseudomonadota</taxon>
        <taxon>Gammaproteobacteria</taxon>
        <taxon>Salinisphaerales</taxon>
        <taxon>Salinisphaeraceae</taxon>
        <taxon>Spectribacter</taxon>
    </lineage>
</organism>
<evidence type="ECO:0000256" key="1">
    <source>
        <dbReference type="ARBA" id="ARBA00008136"/>
    </source>
</evidence>
<comment type="similarity">
    <text evidence="1 8">Belongs to the SOS response-associated peptidase family.</text>
</comment>
<evidence type="ECO:0000313" key="10">
    <source>
        <dbReference type="Proteomes" id="UP001259982"/>
    </source>
</evidence>
<name>A0ABU3B4I0_9GAMM</name>
<dbReference type="Gene3D" id="3.90.1680.10">
    <property type="entry name" value="SOS response associated peptidase-like"/>
    <property type="match status" value="1"/>
</dbReference>
<reference evidence="9 10" key="1">
    <citation type="submission" date="2023-09" db="EMBL/GenBank/DDBJ databases">
        <authorList>
            <person name="Rey-Velasco X."/>
        </authorList>
    </citation>
    <scope>NUCLEOTIDE SEQUENCE [LARGE SCALE GENOMIC DNA]</scope>
    <source>
        <strain evidence="9 10">P385</strain>
    </source>
</reference>
<keyword evidence="4 8" id="KW-0378">Hydrolase</keyword>
<dbReference type="InterPro" id="IPR036590">
    <property type="entry name" value="SRAP-like"/>
</dbReference>
<dbReference type="PANTHER" id="PTHR13604:SF0">
    <property type="entry name" value="ABASIC SITE PROCESSING PROTEIN HMCES"/>
    <property type="match status" value="1"/>
</dbReference>
<evidence type="ECO:0000256" key="5">
    <source>
        <dbReference type="ARBA" id="ARBA00023124"/>
    </source>
</evidence>
<keyword evidence="2 8" id="KW-0645">Protease</keyword>
<keyword evidence="3" id="KW-0227">DNA damage</keyword>
<dbReference type="PANTHER" id="PTHR13604">
    <property type="entry name" value="DC12-RELATED"/>
    <property type="match status" value="1"/>
</dbReference>
<dbReference type="InterPro" id="IPR003738">
    <property type="entry name" value="SRAP"/>
</dbReference>
<evidence type="ECO:0000256" key="7">
    <source>
        <dbReference type="ARBA" id="ARBA00023239"/>
    </source>
</evidence>
<dbReference type="Proteomes" id="UP001259982">
    <property type="component" value="Unassembled WGS sequence"/>
</dbReference>
<evidence type="ECO:0000256" key="2">
    <source>
        <dbReference type="ARBA" id="ARBA00022670"/>
    </source>
</evidence>
<gene>
    <name evidence="9" type="ORF">RM531_02650</name>
</gene>
<evidence type="ECO:0000256" key="8">
    <source>
        <dbReference type="RuleBase" id="RU364100"/>
    </source>
</evidence>
<comment type="caution">
    <text evidence="9">The sequence shown here is derived from an EMBL/GenBank/DDBJ whole genome shotgun (WGS) entry which is preliminary data.</text>
</comment>
<dbReference type="EC" id="3.4.-.-" evidence="8"/>
<evidence type="ECO:0000256" key="4">
    <source>
        <dbReference type="ARBA" id="ARBA00022801"/>
    </source>
</evidence>
<accession>A0ABU3B4I0</accession>
<keyword evidence="10" id="KW-1185">Reference proteome</keyword>
<dbReference type="RefSeq" id="WP_311657099.1">
    <property type="nucleotide sequence ID" value="NZ_JAVRHY010000002.1"/>
</dbReference>
<evidence type="ECO:0000256" key="3">
    <source>
        <dbReference type="ARBA" id="ARBA00022763"/>
    </source>
</evidence>